<sequence>MNSPQVITNQLASYTYSELLFSSPETESFYTEGIERFSRICQCKWFIKDALQVCSKLKKAHLFITIDFKKTDNKAAVIYSDGGSMLLYRQEYDQPDFPLDQQRLFFCNNTLLLPSEW</sequence>
<evidence type="ECO:0000259" key="1">
    <source>
        <dbReference type="Pfam" id="PF21781"/>
    </source>
</evidence>
<gene>
    <name evidence="2" type="ORF">JJQ60_21425</name>
</gene>
<name>A0A936ZWS1_9FLAO</name>
<comment type="caution">
    <text evidence="2">The sequence shown here is derived from an EMBL/GenBank/DDBJ whole genome shotgun (WGS) entry which is preliminary data.</text>
</comment>
<keyword evidence="3" id="KW-1185">Reference proteome</keyword>
<dbReference type="EMBL" id="JAERQJ010000017">
    <property type="protein sequence ID" value="MBL0686103.1"/>
    <property type="molecule type" value="Genomic_DNA"/>
</dbReference>
<dbReference type="RefSeq" id="WP_201924661.1">
    <property type="nucleotide sequence ID" value="NZ_BAABAX010000013.1"/>
</dbReference>
<organism evidence="2 3">
    <name type="scientific">Aquimarina mytili</name>
    <dbReference type="NCBI Taxonomy" id="874423"/>
    <lineage>
        <taxon>Bacteria</taxon>
        <taxon>Pseudomonadati</taxon>
        <taxon>Bacteroidota</taxon>
        <taxon>Flavobacteriia</taxon>
        <taxon>Flavobacteriales</taxon>
        <taxon>Flavobacteriaceae</taxon>
        <taxon>Aquimarina</taxon>
    </lineage>
</organism>
<evidence type="ECO:0000313" key="3">
    <source>
        <dbReference type="Proteomes" id="UP000651057"/>
    </source>
</evidence>
<reference evidence="2" key="1">
    <citation type="submission" date="2021-01" db="EMBL/GenBank/DDBJ databases">
        <authorList>
            <person name="Zhong Y.L."/>
        </authorList>
    </citation>
    <scope>NUCLEOTIDE SEQUENCE</scope>
    <source>
        <strain evidence="2">KCTC 23302</strain>
    </source>
</reference>
<feature type="domain" description="DUF6876" evidence="1">
    <location>
        <begin position="7"/>
        <end position="116"/>
    </location>
</feature>
<dbReference type="AlphaFoldDB" id="A0A936ZWS1"/>
<accession>A0A936ZWS1</accession>
<dbReference type="Pfam" id="PF21781">
    <property type="entry name" value="DUF6876"/>
    <property type="match status" value="1"/>
</dbReference>
<protein>
    <recommendedName>
        <fullName evidence="1">DUF6876 domain-containing protein</fullName>
    </recommendedName>
</protein>
<dbReference type="Proteomes" id="UP000651057">
    <property type="component" value="Unassembled WGS sequence"/>
</dbReference>
<proteinExistence type="predicted"/>
<evidence type="ECO:0000313" key="2">
    <source>
        <dbReference type="EMBL" id="MBL0686103.1"/>
    </source>
</evidence>
<dbReference type="InterPro" id="IPR049241">
    <property type="entry name" value="DUF6876"/>
</dbReference>